<gene>
    <name evidence="1" type="ORF">ACFSQ0_08470</name>
</gene>
<evidence type="ECO:0000313" key="1">
    <source>
        <dbReference type="EMBL" id="MFD2698022.1"/>
    </source>
</evidence>
<protein>
    <recommendedName>
        <fullName evidence="3">PIN domain-containing protein</fullName>
    </recommendedName>
</protein>
<reference evidence="2" key="1">
    <citation type="journal article" date="2019" name="Int. J. Syst. Evol. Microbiol.">
        <title>The Global Catalogue of Microorganisms (GCM) 10K type strain sequencing project: providing services to taxonomists for standard genome sequencing and annotation.</title>
        <authorList>
            <consortium name="The Broad Institute Genomics Platform"/>
            <consortium name="The Broad Institute Genome Sequencing Center for Infectious Disease"/>
            <person name="Wu L."/>
            <person name="Ma J."/>
        </authorList>
    </citation>
    <scope>NUCLEOTIDE SEQUENCE [LARGE SCALE GENOMIC DNA]</scope>
    <source>
        <strain evidence="2">KCTC 42255</strain>
    </source>
</reference>
<evidence type="ECO:0000313" key="2">
    <source>
        <dbReference type="Proteomes" id="UP001597357"/>
    </source>
</evidence>
<keyword evidence="2" id="KW-1185">Reference proteome</keyword>
<evidence type="ECO:0008006" key="3">
    <source>
        <dbReference type="Google" id="ProtNLM"/>
    </source>
</evidence>
<accession>A0ABW5SE79</accession>
<comment type="caution">
    <text evidence="1">The sequence shown here is derived from an EMBL/GenBank/DDBJ whole genome shotgun (WGS) entry which is preliminary data.</text>
</comment>
<dbReference type="RefSeq" id="WP_379046907.1">
    <property type="nucleotide sequence ID" value="NZ_JBHULZ010000041.1"/>
</dbReference>
<sequence length="99" mass="11539">MLSFYFVDTNSFVELFCINKDRPKLACNGKCELSKLIESNSSKEKPAYLDFLDKELVFFWSDDSTSPILFLEIKKPVCKSYNNLYRFLQITDIKPPPIV</sequence>
<organism evidence="1 2">
    <name type="scientific">Mesonia sediminis</name>
    <dbReference type="NCBI Taxonomy" id="1703946"/>
    <lineage>
        <taxon>Bacteria</taxon>
        <taxon>Pseudomonadati</taxon>
        <taxon>Bacteroidota</taxon>
        <taxon>Flavobacteriia</taxon>
        <taxon>Flavobacteriales</taxon>
        <taxon>Flavobacteriaceae</taxon>
        <taxon>Mesonia</taxon>
    </lineage>
</organism>
<dbReference type="EMBL" id="JBHULZ010000041">
    <property type="protein sequence ID" value="MFD2698022.1"/>
    <property type="molecule type" value="Genomic_DNA"/>
</dbReference>
<proteinExistence type="predicted"/>
<name>A0ABW5SE79_9FLAO</name>
<dbReference type="Proteomes" id="UP001597357">
    <property type="component" value="Unassembled WGS sequence"/>
</dbReference>